<dbReference type="Proteomes" id="UP000709295">
    <property type="component" value="Unassembled WGS sequence"/>
</dbReference>
<dbReference type="PANTHER" id="PTHR30411:SF4">
    <property type="entry name" value="YBAK_AMINOACYL-TRNA SYNTHETASE-ASSOCIATED DOMAIN-CONTAINING PROTEIN"/>
    <property type="match status" value="1"/>
</dbReference>
<evidence type="ECO:0000313" key="3">
    <source>
        <dbReference type="EMBL" id="KAG6961934.1"/>
    </source>
</evidence>
<sequence>MTIIEEVTARLAAAQKRLDALERSLDDLEGVKRVKKHLQREKLVSAALKTAPSDYYAWTLAQRAKLLGCEVPHLCKSIIVENVACVNSGIEDPLNSRYYCVVLQYNSKLDAEQLRRFVRDSIPEGDRPSKKKFNFQHAPGEVSEELTGFGHNGVSTFGMKTSIPVIVAGAITELRPSFLWLGGGAESVKLRISVQDLLLVSRDHLLDSLTRTFALHTSQQRAPVVYVSNDFHKMKFFATILVAAAIVTQGVAQTATNAPAATTTTTVTTPTTTTSPTVTDAPSTTTAPSVVTAAPSTAPPATTSPPSPVTPSTPSTTSTTAPVEPTTTTPDEASTSYEGSTDETNETTTTGSDSDASGSSDGTPNVGDTSGSSAAISGQSISLLSAASAVVASMVAALF</sequence>
<dbReference type="CDD" id="cd04332">
    <property type="entry name" value="YbaK_like"/>
    <property type="match status" value="1"/>
</dbReference>
<feature type="coiled-coil region" evidence="1">
    <location>
        <begin position="4"/>
        <end position="41"/>
    </location>
</feature>
<proteinExistence type="predicted"/>
<dbReference type="AlphaFoldDB" id="A0A8J5J4C6"/>
<feature type="compositionally biased region" description="Pro residues" evidence="2">
    <location>
        <begin position="302"/>
        <end position="311"/>
    </location>
</feature>
<name>A0A8J5J4C6_9STRA</name>
<organism evidence="3 4">
    <name type="scientific">Phytophthora aleatoria</name>
    <dbReference type="NCBI Taxonomy" id="2496075"/>
    <lineage>
        <taxon>Eukaryota</taxon>
        <taxon>Sar</taxon>
        <taxon>Stramenopiles</taxon>
        <taxon>Oomycota</taxon>
        <taxon>Peronosporomycetes</taxon>
        <taxon>Peronosporales</taxon>
        <taxon>Peronosporaceae</taxon>
        <taxon>Phytophthora</taxon>
    </lineage>
</organism>
<feature type="compositionally biased region" description="Low complexity" evidence="2">
    <location>
        <begin position="255"/>
        <end position="301"/>
    </location>
</feature>
<keyword evidence="1" id="KW-0175">Coiled coil</keyword>
<evidence type="ECO:0000256" key="2">
    <source>
        <dbReference type="SAM" id="MobiDB-lite"/>
    </source>
</evidence>
<evidence type="ECO:0000256" key="1">
    <source>
        <dbReference type="SAM" id="Coils"/>
    </source>
</evidence>
<evidence type="ECO:0000313" key="4">
    <source>
        <dbReference type="Proteomes" id="UP000709295"/>
    </source>
</evidence>
<keyword evidence="4" id="KW-1185">Reference proteome</keyword>
<gene>
    <name evidence="3" type="ORF">JG688_00008838</name>
</gene>
<protein>
    <recommendedName>
        <fullName evidence="5">YbaK/aminoacyl-tRNA synthetase-associated domain-containing protein</fullName>
    </recommendedName>
</protein>
<evidence type="ECO:0008006" key="5">
    <source>
        <dbReference type="Google" id="ProtNLM"/>
    </source>
</evidence>
<comment type="caution">
    <text evidence="3">The sequence shown here is derived from an EMBL/GenBank/DDBJ whole genome shotgun (WGS) entry which is preliminary data.</text>
</comment>
<feature type="compositionally biased region" description="Low complexity" evidence="2">
    <location>
        <begin position="346"/>
        <end position="363"/>
    </location>
</feature>
<dbReference type="EMBL" id="JAENGY010000485">
    <property type="protein sequence ID" value="KAG6961934.1"/>
    <property type="molecule type" value="Genomic_DNA"/>
</dbReference>
<dbReference type="PANTHER" id="PTHR30411">
    <property type="entry name" value="CYTOPLASMIC PROTEIN"/>
    <property type="match status" value="1"/>
</dbReference>
<accession>A0A8J5J4C6</accession>
<reference evidence="3" key="1">
    <citation type="submission" date="2021-01" db="EMBL/GenBank/DDBJ databases">
        <title>Phytophthora aleatoria, a newly-described species from Pinus radiata is distinct from Phytophthora cactorum isolates based on comparative genomics.</title>
        <authorList>
            <person name="Mcdougal R."/>
            <person name="Panda P."/>
            <person name="Williams N."/>
            <person name="Studholme D.J."/>
        </authorList>
    </citation>
    <scope>NUCLEOTIDE SEQUENCE</scope>
    <source>
        <strain evidence="3">NZFS 4037</strain>
    </source>
</reference>
<feature type="compositionally biased region" description="Low complexity" evidence="2">
    <location>
        <begin position="312"/>
        <end position="330"/>
    </location>
</feature>
<feature type="region of interest" description="Disordered" evidence="2">
    <location>
        <begin position="255"/>
        <end position="373"/>
    </location>
</feature>